<dbReference type="NCBIfam" id="TIGR01214">
    <property type="entry name" value="rmlD"/>
    <property type="match status" value="1"/>
</dbReference>
<organism evidence="8 9">
    <name type="scientific">Methylobacillus flagellatus (strain ATCC 51484 / DSM 6875 / VKM B-1610 / KT)</name>
    <dbReference type="NCBI Taxonomy" id="265072"/>
    <lineage>
        <taxon>Bacteria</taxon>
        <taxon>Pseudomonadati</taxon>
        <taxon>Pseudomonadota</taxon>
        <taxon>Betaproteobacteria</taxon>
        <taxon>Nitrosomonadales</taxon>
        <taxon>Methylophilaceae</taxon>
        <taxon>Methylobacillus</taxon>
    </lineage>
</organism>
<dbReference type="STRING" id="265072.Mfla_2011"/>
<comment type="pathway">
    <text evidence="1 6">Carbohydrate biosynthesis; dTDP-L-rhamnose biosynthesis.</text>
</comment>
<dbReference type="InterPro" id="IPR036291">
    <property type="entry name" value="NAD(P)-bd_dom_sf"/>
</dbReference>
<reference evidence="8 9" key="1">
    <citation type="submission" date="2006-03" db="EMBL/GenBank/DDBJ databases">
        <title>Complete sequence of Methylobacillus flagellatus KT.</title>
        <authorList>
            <consortium name="US DOE Joint Genome Institute"/>
            <person name="Copeland A."/>
            <person name="Lucas S."/>
            <person name="Lapidus A."/>
            <person name="Barry K."/>
            <person name="Detter J.C."/>
            <person name="Glavina del Rio T."/>
            <person name="Hammon N."/>
            <person name="Israni S."/>
            <person name="Dalin E."/>
            <person name="Tice H."/>
            <person name="Pitluck S."/>
            <person name="Brettin T."/>
            <person name="Bruce D."/>
            <person name="Han C."/>
            <person name="Tapia R."/>
            <person name="Saunders E."/>
            <person name="Gilna P."/>
            <person name="Schmutz J."/>
            <person name="Larimer F."/>
            <person name="Land M."/>
            <person name="Kyrpides N."/>
            <person name="Anderson I."/>
            <person name="Richardson P."/>
        </authorList>
    </citation>
    <scope>NUCLEOTIDE SEQUENCE [LARGE SCALE GENOMIC DNA]</scope>
    <source>
        <strain evidence="9">KT / ATCC 51484 / DSM 6875</strain>
    </source>
</reference>
<dbReference type="Gene3D" id="3.40.50.720">
    <property type="entry name" value="NAD(P)-binding Rossmann-like Domain"/>
    <property type="match status" value="1"/>
</dbReference>
<dbReference type="PANTHER" id="PTHR10491">
    <property type="entry name" value="DTDP-4-DEHYDRORHAMNOSE REDUCTASE"/>
    <property type="match status" value="1"/>
</dbReference>
<protein>
    <recommendedName>
        <fullName evidence="4 6">dTDP-4-dehydrorhamnose reductase</fullName>
        <ecNumber evidence="3 6">1.1.1.133</ecNumber>
    </recommendedName>
</protein>
<evidence type="ECO:0000256" key="3">
    <source>
        <dbReference type="ARBA" id="ARBA00012929"/>
    </source>
</evidence>
<proteinExistence type="inferred from homology"/>
<comment type="cofactor">
    <cofactor evidence="6">
        <name>Mg(2+)</name>
        <dbReference type="ChEBI" id="CHEBI:18420"/>
    </cofactor>
    <text evidence="6">Binds 1 Mg(2+) ion per monomer.</text>
</comment>
<dbReference type="UniPathway" id="UPA00124"/>
<dbReference type="SUPFAM" id="SSF51735">
    <property type="entry name" value="NAD(P)-binding Rossmann-fold domains"/>
    <property type="match status" value="1"/>
</dbReference>
<dbReference type="EMBL" id="CP000284">
    <property type="protein sequence ID" value="ABE50278.1"/>
    <property type="molecule type" value="Genomic_DNA"/>
</dbReference>
<dbReference type="GO" id="GO:0008831">
    <property type="term" value="F:dTDP-4-dehydrorhamnose reductase activity"/>
    <property type="evidence" value="ECO:0007669"/>
    <property type="project" value="UniProtKB-EC"/>
</dbReference>
<dbReference type="EC" id="1.1.1.133" evidence="3 6"/>
<gene>
    <name evidence="8" type="ordered locus">Mfla_2011</name>
</gene>
<evidence type="ECO:0000256" key="1">
    <source>
        <dbReference type="ARBA" id="ARBA00004781"/>
    </source>
</evidence>
<feature type="domain" description="RmlD-like substrate binding" evidence="7">
    <location>
        <begin position="6"/>
        <end position="298"/>
    </location>
</feature>
<comment type="catalytic activity">
    <reaction evidence="5 6">
        <text>dTDP-beta-L-rhamnose + NADP(+) = dTDP-4-dehydro-beta-L-rhamnose + NADPH + H(+)</text>
        <dbReference type="Rhea" id="RHEA:21796"/>
        <dbReference type="ChEBI" id="CHEBI:15378"/>
        <dbReference type="ChEBI" id="CHEBI:57510"/>
        <dbReference type="ChEBI" id="CHEBI:57783"/>
        <dbReference type="ChEBI" id="CHEBI:58349"/>
        <dbReference type="ChEBI" id="CHEBI:62830"/>
        <dbReference type="EC" id="1.1.1.133"/>
    </reaction>
</comment>
<evidence type="ECO:0000313" key="8">
    <source>
        <dbReference type="EMBL" id="ABE50278.1"/>
    </source>
</evidence>
<keyword evidence="6" id="KW-0521">NADP</keyword>
<name>Q1GZQ9_METFK</name>
<evidence type="ECO:0000256" key="4">
    <source>
        <dbReference type="ARBA" id="ARBA00017099"/>
    </source>
</evidence>
<dbReference type="Proteomes" id="UP000002440">
    <property type="component" value="Chromosome"/>
</dbReference>
<evidence type="ECO:0000259" key="7">
    <source>
        <dbReference type="Pfam" id="PF04321"/>
    </source>
</evidence>
<dbReference type="PANTHER" id="PTHR10491:SF4">
    <property type="entry name" value="METHIONINE ADENOSYLTRANSFERASE 2 SUBUNIT BETA"/>
    <property type="match status" value="1"/>
</dbReference>
<evidence type="ECO:0000256" key="6">
    <source>
        <dbReference type="RuleBase" id="RU364082"/>
    </source>
</evidence>
<evidence type="ECO:0000313" key="9">
    <source>
        <dbReference type="Proteomes" id="UP000002440"/>
    </source>
</evidence>
<dbReference type="HOGENOM" id="CLU_045518_1_2_4"/>
<evidence type="ECO:0000256" key="5">
    <source>
        <dbReference type="ARBA" id="ARBA00048200"/>
    </source>
</evidence>
<dbReference type="GO" id="GO:0019305">
    <property type="term" value="P:dTDP-rhamnose biosynthetic process"/>
    <property type="evidence" value="ECO:0007669"/>
    <property type="project" value="UniProtKB-UniPathway"/>
</dbReference>
<accession>Q1GZQ9</accession>
<comment type="similarity">
    <text evidence="2 6">Belongs to the dTDP-4-dehydrorhamnose reductase family.</text>
</comment>
<dbReference type="RefSeq" id="WP_011480232.1">
    <property type="nucleotide sequence ID" value="NC_007947.1"/>
</dbReference>
<dbReference type="eggNOG" id="COG1091">
    <property type="taxonomic scope" value="Bacteria"/>
</dbReference>
<evidence type="ECO:0000256" key="2">
    <source>
        <dbReference type="ARBA" id="ARBA00010944"/>
    </source>
</evidence>
<keyword evidence="6 8" id="KW-0560">Oxidoreductase</keyword>
<dbReference type="InterPro" id="IPR005913">
    <property type="entry name" value="dTDP_dehydrorham_reduct"/>
</dbReference>
<dbReference type="GO" id="GO:0005829">
    <property type="term" value="C:cytosol"/>
    <property type="evidence" value="ECO:0007669"/>
    <property type="project" value="TreeGrafter"/>
</dbReference>
<dbReference type="InterPro" id="IPR029903">
    <property type="entry name" value="RmlD-like-bd"/>
</dbReference>
<dbReference type="Gene3D" id="3.90.25.10">
    <property type="entry name" value="UDP-galactose 4-epimerase, domain 1"/>
    <property type="match status" value="1"/>
</dbReference>
<keyword evidence="9" id="KW-1185">Reference proteome</keyword>
<dbReference type="CDD" id="cd05254">
    <property type="entry name" value="dTDP_HR_like_SDR_e"/>
    <property type="match status" value="1"/>
</dbReference>
<dbReference type="KEGG" id="mfa:Mfla_2011"/>
<dbReference type="Pfam" id="PF04321">
    <property type="entry name" value="RmlD_sub_bind"/>
    <property type="match status" value="1"/>
</dbReference>
<sequence length="306" mass="33505">MATFNKILLTGINGQVGHALYPKLQSLGEVVALDRSQLDLSKPDHIRDVVRQTKPDLIINPAAYTAVDKAESEPELAYAINGTAPGILAEEAAKLNALLVHYSTDYVFDGTKTTPYTELDETNPLSVYGASKLAGEKAIQEVGANHLIFRTSWVYGAYGKNFMRTILRLAAERDSLNIVADQFGAPTSTESIADATITALHAWDGTQRGVYHLVNTGETSWHGFALEIIRQYGEIAQKKNLAKLKSTVENVVGITTAEYPTPAHRPANSKMSTEKFMSTFKTELAPWELALRSTVTHLATFSVENH</sequence>
<dbReference type="AlphaFoldDB" id="Q1GZQ9"/>
<dbReference type="OrthoDB" id="9803892at2"/>
<comment type="function">
    <text evidence="6">Catalyzes the reduction of dTDP-6-deoxy-L-lyxo-4-hexulose to yield dTDP-L-rhamnose.</text>
</comment>